<gene>
    <name evidence="1" type="ORF">BDN72DRAFT_848388</name>
</gene>
<dbReference type="Proteomes" id="UP000308600">
    <property type="component" value="Unassembled WGS sequence"/>
</dbReference>
<keyword evidence="1" id="KW-0378">Hydrolase</keyword>
<dbReference type="EMBL" id="ML208565">
    <property type="protein sequence ID" value="TFK62697.1"/>
    <property type="molecule type" value="Genomic_DNA"/>
</dbReference>
<keyword evidence="2" id="KW-1185">Reference proteome</keyword>
<accession>A0ACD3AAS1</accession>
<evidence type="ECO:0000313" key="2">
    <source>
        <dbReference type="Proteomes" id="UP000308600"/>
    </source>
</evidence>
<sequence>MSFHCRLSAAFIFVGLTLSAVIGENKPLPIERRDQCRSTLDVALGVAHRMNDHYYSGGYGNSWTDSNTLEDLHNLMLAAGSDDFGSVADNSAAGKAALDPNTNWDNFGFGYNDDSSWLTLALWKIGDYKAARGGNSSPYFNSALKVYNIIVGQWDGTCGGGVWWSKDHTYKNAITNELFLLLSAQGYVRFGDPAFLNNAQLAWNWLKNSGMRNSDGLWNDGLDTKTCKNNGGNTWTYNQGVIASGLGYLAKATGDSSYLTEAEITLDATITHLTQNNILKESCDDPNPDGVNCGGDGFLFKGLWTKHVQYYLDAANDAGRTAKYAPFLWSQSSAVFHYATGSTNDPGSVWFASNNGGSVFTGVSSASGLEAHVAAAKYGTCRSE</sequence>
<proteinExistence type="predicted"/>
<reference evidence="1 2" key="1">
    <citation type="journal article" date="2019" name="Nat. Ecol. Evol.">
        <title>Megaphylogeny resolves global patterns of mushroom evolution.</title>
        <authorList>
            <person name="Varga T."/>
            <person name="Krizsan K."/>
            <person name="Foldi C."/>
            <person name="Dima B."/>
            <person name="Sanchez-Garcia M."/>
            <person name="Sanchez-Ramirez S."/>
            <person name="Szollosi G.J."/>
            <person name="Szarkandi J.G."/>
            <person name="Papp V."/>
            <person name="Albert L."/>
            <person name="Andreopoulos W."/>
            <person name="Angelini C."/>
            <person name="Antonin V."/>
            <person name="Barry K.W."/>
            <person name="Bougher N.L."/>
            <person name="Buchanan P."/>
            <person name="Buyck B."/>
            <person name="Bense V."/>
            <person name="Catcheside P."/>
            <person name="Chovatia M."/>
            <person name="Cooper J."/>
            <person name="Damon W."/>
            <person name="Desjardin D."/>
            <person name="Finy P."/>
            <person name="Geml J."/>
            <person name="Haridas S."/>
            <person name="Hughes K."/>
            <person name="Justo A."/>
            <person name="Karasinski D."/>
            <person name="Kautmanova I."/>
            <person name="Kiss B."/>
            <person name="Kocsube S."/>
            <person name="Kotiranta H."/>
            <person name="LaButti K.M."/>
            <person name="Lechner B.E."/>
            <person name="Liimatainen K."/>
            <person name="Lipzen A."/>
            <person name="Lukacs Z."/>
            <person name="Mihaltcheva S."/>
            <person name="Morgado L.N."/>
            <person name="Niskanen T."/>
            <person name="Noordeloos M.E."/>
            <person name="Ohm R.A."/>
            <person name="Ortiz-Santana B."/>
            <person name="Ovrebo C."/>
            <person name="Racz N."/>
            <person name="Riley R."/>
            <person name="Savchenko A."/>
            <person name="Shiryaev A."/>
            <person name="Soop K."/>
            <person name="Spirin V."/>
            <person name="Szebenyi C."/>
            <person name="Tomsovsky M."/>
            <person name="Tulloss R.E."/>
            <person name="Uehling J."/>
            <person name="Grigoriev I.V."/>
            <person name="Vagvolgyi C."/>
            <person name="Papp T."/>
            <person name="Martin F.M."/>
            <person name="Miettinen O."/>
            <person name="Hibbett D.S."/>
            <person name="Nagy L.G."/>
        </authorList>
    </citation>
    <scope>NUCLEOTIDE SEQUENCE [LARGE SCALE GENOMIC DNA]</scope>
    <source>
        <strain evidence="1 2">NL-1719</strain>
    </source>
</reference>
<evidence type="ECO:0000313" key="1">
    <source>
        <dbReference type="EMBL" id="TFK62697.1"/>
    </source>
</evidence>
<protein>
    <submittedName>
        <fullName evidence="1">Glycoside hydrolase family 76 protein</fullName>
    </submittedName>
</protein>
<name>A0ACD3AAS1_9AGAR</name>
<organism evidence="1 2">
    <name type="scientific">Pluteus cervinus</name>
    <dbReference type="NCBI Taxonomy" id="181527"/>
    <lineage>
        <taxon>Eukaryota</taxon>
        <taxon>Fungi</taxon>
        <taxon>Dikarya</taxon>
        <taxon>Basidiomycota</taxon>
        <taxon>Agaricomycotina</taxon>
        <taxon>Agaricomycetes</taxon>
        <taxon>Agaricomycetidae</taxon>
        <taxon>Agaricales</taxon>
        <taxon>Pluteineae</taxon>
        <taxon>Pluteaceae</taxon>
        <taxon>Pluteus</taxon>
    </lineage>
</organism>